<gene>
    <name evidence="10" type="ORF">IV60_GL000488</name>
</gene>
<evidence type="ECO:0000256" key="7">
    <source>
        <dbReference type="SAM" id="MobiDB-lite"/>
    </source>
</evidence>
<keyword evidence="8" id="KW-0812">Transmembrane</keyword>
<proteinExistence type="predicted"/>
<keyword evidence="8" id="KW-0472">Membrane</keyword>
<comment type="caution">
    <text evidence="10">The sequence shown here is derived from an EMBL/GenBank/DDBJ whole genome shotgun (WGS) entry which is preliminary data.</text>
</comment>
<keyword evidence="8" id="KW-1133">Transmembrane helix</keyword>
<evidence type="ECO:0000313" key="10">
    <source>
        <dbReference type="EMBL" id="KRO03305.1"/>
    </source>
</evidence>
<feature type="compositionally biased region" description="Polar residues" evidence="7">
    <location>
        <begin position="52"/>
        <end position="61"/>
    </location>
</feature>
<keyword evidence="3 6" id="KW-0133">Cell shape</keyword>
<dbReference type="PANTHER" id="PTHR30582:SF33">
    <property type="entry name" value="EXPORTED PROTEIN"/>
    <property type="match status" value="1"/>
</dbReference>
<feature type="transmembrane region" description="Helical" evidence="8">
    <location>
        <begin position="139"/>
        <end position="165"/>
    </location>
</feature>
<evidence type="ECO:0000256" key="5">
    <source>
        <dbReference type="ARBA" id="ARBA00023316"/>
    </source>
</evidence>
<feature type="compositionally biased region" description="Basic and acidic residues" evidence="7">
    <location>
        <begin position="15"/>
        <end position="48"/>
    </location>
</feature>
<comment type="pathway">
    <text evidence="1 6">Cell wall biogenesis; peptidoglycan biosynthesis.</text>
</comment>
<feature type="active site" description="Nucleophile" evidence="6">
    <location>
        <position position="573"/>
    </location>
</feature>
<keyword evidence="4 6" id="KW-0573">Peptidoglycan synthesis</keyword>
<dbReference type="Gene3D" id="2.40.440.10">
    <property type="entry name" value="L,D-transpeptidase catalytic domain-like"/>
    <property type="match status" value="1"/>
</dbReference>
<dbReference type="Gene3D" id="3.10.20.800">
    <property type="match status" value="1"/>
</dbReference>
<keyword evidence="11" id="KW-1185">Reference proteome</keyword>
<dbReference type="GeneID" id="84903855"/>
<protein>
    <submittedName>
        <fullName evidence="10">ErfK YbiS YcfS YnhG family protein</fullName>
    </submittedName>
</protein>
<dbReference type="Proteomes" id="UP000051927">
    <property type="component" value="Unassembled WGS sequence"/>
</dbReference>
<accession>A0ABR5Q4X5</accession>
<dbReference type="SUPFAM" id="SSF141523">
    <property type="entry name" value="L,D-transpeptidase catalytic domain-like"/>
    <property type="match status" value="1"/>
</dbReference>
<dbReference type="PROSITE" id="PS52029">
    <property type="entry name" value="LD_TPASE"/>
    <property type="match status" value="1"/>
</dbReference>
<sequence length="598" mass="64536">MAKHFADSNEILESQPKHLSDEETLSHTDETAPSHQETHQELGADSGEKVSGSESNAASDTDASHIEDAKSATTAIQSVERYKIDTSVLPHIDANTFAASDTDGDSATATATSLDDGATVYMPPLETSENKAPRKKRKLWLIPVVFLAVLTVIYFGGVLLFHFIFLPHTTIYGTDYSLKPTSALATSIESDASNYTGHISGNGVDLTLKASDINLTYDGKGYAESAKSQENIWAWPMEIFKSRDLKPVGTASYDHDKLKAYVDEIIQKGTAAAGEQDHNGITFDSASGKFTMSEQARAMRLSPDAVDQEVGQAFNSLQKDIKLDDSVVLSAKEIDTAIATANAYVSAAPKLKLGNNDAGAITADQVASWISFDENLNVTLNEQAIKDYAHGDLSKQLDSKGTARTYTRPDGKEITTAAAGHYGWSIDGDATADAIINAIKSGSAQPTVDVPCLQSAVTYDPGKQDWGKRYIDVDLSEQHARLYDDNGSIIWEADVVTGIPDGHHNTPEGVWDITSHIRGARLLGPNDESGRPGWDTKVDFWLGVKGQEAGFHNAPWRSAFGGQIYKTGGSHGCINLSYDDAEKLFDIAKDGDPVVIHY</sequence>
<dbReference type="InterPro" id="IPR038063">
    <property type="entry name" value="Transpep_catalytic_dom"/>
</dbReference>
<feature type="domain" description="L,D-TPase catalytic" evidence="9">
    <location>
        <begin position="469"/>
        <end position="597"/>
    </location>
</feature>
<evidence type="ECO:0000256" key="2">
    <source>
        <dbReference type="ARBA" id="ARBA00022679"/>
    </source>
</evidence>
<evidence type="ECO:0000259" key="9">
    <source>
        <dbReference type="PROSITE" id="PS52029"/>
    </source>
</evidence>
<dbReference type="Pfam" id="PF03734">
    <property type="entry name" value="YkuD"/>
    <property type="match status" value="1"/>
</dbReference>
<dbReference type="PANTHER" id="PTHR30582">
    <property type="entry name" value="L,D-TRANSPEPTIDASE"/>
    <property type="match status" value="1"/>
</dbReference>
<evidence type="ECO:0000256" key="8">
    <source>
        <dbReference type="SAM" id="Phobius"/>
    </source>
</evidence>
<evidence type="ECO:0000256" key="6">
    <source>
        <dbReference type="PROSITE-ProRule" id="PRU01373"/>
    </source>
</evidence>
<evidence type="ECO:0000256" key="3">
    <source>
        <dbReference type="ARBA" id="ARBA00022960"/>
    </source>
</evidence>
<feature type="active site" description="Proton donor/acceptor" evidence="6">
    <location>
        <position position="552"/>
    </location>
</feature>
<evidence type="ECO:0000256" key="4">
    <source>
        <dbReference type="ARBA" id="ARBA00022984"/>
    </source>
</evidence>
<dbReference type="InterPro" id="IPR005490">
    <property type="entry name" value="LD_TPept_cat_dom"/>
</dbReference>
<keyword evidence="5 6" id="KW-0961">Cell wall biogenesis/degradation</keyword>
<dbReference type="EMBL" id="JQCP01000001">
    <property type="protein sequence ID" value="KRO03305.1"/>
    <property type="molecule type" value="Genomic_DNA"/>
</dbReference>
<name>A0ABR5Q4X5_9ACTN</name>
<keyword evidence="2" id="KW-0808">Transferase</keyword>
<evidence type="ECO:0000313" key="11">
    <source>
        <dbReference type="Proteomes" id="UP000051927"/>
    </source>
</evidence>
<dbReference type="InterPro" id="IPR050979">
    <property type="entry name" value="LD-transpeptidase"/>
</dbReference>
<organism evidence="10 11">
    <name type="scientific">Lancefieldella rimae</name>
    <dbReference type="NCBI Taxonomy" id="1383"/>
    <lineage>
        <taxon>Bacteria</taxon>
        <taxon>Bacillati</taxon>
        <taxon>Actinomycetota</taxon>
        <taxon>Coriobacteriia</taxon>
        <taxon>Coriobacteriales</taxon>
        <taxon>Atopobiaceae</taxon>
        <taxon>Lancefieldella</taxon>
    </lineage>
</organism>
<dbReference type="InterPro" id="IPR038054">
    <property type="entry name" value="LD_TPept-like_central_sf"/>
</dbReference>
<dbReference type="RefSeq" id="WP_003148458.1">
    <property type="nucleotide sequence ID" value="NZ_JQCP01000001.1"/>
</dbReference>
<reference evidence="10 11" key="1">
    <citation type="journal article" date="2015" name="Genome Announc.">
        <title>Expanding the biotechnology potential of lactobacilli through comparative genomics of 213 strains and associated genera.</title>
        <authorList>
            <person name="Sun Z."/>
            <person name="Harris H.M."/>
            <person name="McCann A."/>
            <person name="Guo C."/>
            <person name="Argimon S."/>
            <person name="Zhang W."/>
            <person name="Yang X."/>
            <person name="Jeffery I.B."/>
            <person name="Cooney J.C."/>
            <person name="Kagawa T.F."/>
            <person name="Liu W."/>
            <person name="Song Y."/>
            <person name="Salvetti E."/>
            <person name="Wrobel A."/>
            <person name="Rasinkangas P."/>
            <person name="Parkhill J."/>
            <person name="Rea M.C."/>
            <person name="O'Sullivan O."/>
            <person name="Ritari J."/>
            <person name="Douillard F.P."/>
            <person name="Paul Ross R."/>
            <person name="Yang R."/>
            <person name="Briner A.E."/>
            <person name="Felis G.E."/>
            <person name="de Vos W.M."/>
            <person name="Barrangou R."/>
            <person name="Klaenhammer T.R."/>
            <person name="Caufield P.W."/>
            <person name="Cui Y."/>
            <person name="Zhang H."/>
            <person name="O'Toole P.W."/>
        </authorList>
    </citation>
    <scope>NUCLEOTIDE SEQUENCE [LARGE SCALE GENOMIC DNA]</scope>
    <source>
        <strain evidence="10 11">DSM 7090</strain>
    </source>
</reference>
<dbReference type="CDD" id="cd16913">
    <property type="entry name" value="YkuD_like"/>
    <property type="match status" value="1"/>
</dbReference>
<dbReference type="SUPFAM" id="SSF143985">
    <property type="entry name" value="L,D-transpeptidase pre-catalytic domain-like"/>
    <property type="match status" value="1"/>
</dbReference>
<feature type="region of interest" description="Disordered" evidence="7">
    <location>
        <begin position="1"/>
        <end position="71"/>
    </location>
</feature>
<evidence type="ECO:0000256" key="1">
    <source>
        <dbReference type="ARBA" id="ARBA00004752"/>
    </source>
</evidence>